<comment type="caution">
    <text evidence="2">The sequence shown here is derived from an EMBL/GenBank/DDBJ whole genome shotgun (WGS) entry which is preliminary data.</text>
</comment>
<accession>A0A420F4C3</accession>
<evidence type="ECO:0000313" key="2">
    <source>
        <dbReference type="EMBL" id="RKF27767.1"/>
    </source>
</evidence>
<dbReference type="Gene3D" id="1.10.10.10">
    <property type="entry name" value="Winged helix-like DNA-binding domain superfamily/Winged helix DNA-binding domain"/>
    <property type="match status" value="1"/>
</dbReference>
<dbReference type="InterPro" id="IPR036388">
    <property type="entry name" value="WH-like_DNA-bd_sf"/>
</dbReference>
<gene>
    <name evidence="2" type="ORF">D7I43_08715</name>
</gene>
<dbReference type="InterPro" id="IPR011991">
    <property type="entry name" value="ArsR-like_HTH"/>
</dbReference>
<name>A0A420F4C3_9ACTN</name>
<dbReference type="AlphaFoldDB" id="A0A420F4C3"/>
<feature type="compositionally biased region" description="Low complexity" evidence="1">
    <location>
        <begin position="209"/>
        <end position="221"/>
    </location>
</feature>
<dbReference type="EMBL" id="RAQQ01000005">
    <property type="protein sequence ID" value="RKF27767.1"/>
    <property type="molecule type" value="Genomic_DNA"/>
</dbReference>
<dbReference type="RefSeq" id="WP_120327909.1">
    <property type="nucleotide sequence ID" value="NZ_JBFANR010000007.1"/>
</dbReference>
<dbReference type="InterPro" id="IPR036390">
    <property type="entry name" value="WH_DNA-bd_sf"/>
</dbReference>
<dbReference type="Proteomes" id="UP000285744">
    <property type="component" value="Unassembled WGS sequence"/>
</dbReference>
<evidence type="ECO:0000313" key="3">
    <source>
        <dbReference type="Proteomes" id="UP000285744"/>
    </source>
</evidence>
<evidence type="ECO:0000256" key="1">
    <source>
        <dbReference type="SAM" id="MobiDB-lite"/>
    </source>
</evidence>
<protein>
    <submittedName>
        <fullName evidence="2">ArsR family transcriptional regulator</fullName>
    </submittedName>
</protein>
<reference evidence="2 3" key="1">
    <citation type="journal article" date="2018" name="Int. J. Syst. Evol. Microbiol.">
        <title>Micromonospora globbae sp. nov., an endophytic actinomycete isolated from roots of Globba winitii C. H. Wright.</title>
        <authorList>
            <person name="Kuncharoen N."/>
            <person name="Pittayakhajonwut P."/>
            <person name="Tanasupawat S."/>
        </authorList>
    </citation>
    <scope>NUCLEOTIDE SEQUENCE [LARGE SCALE GENOMIC DNA]</scope>
    <source>
        <strain evidence="2 3">WPS1-2</strain>
    </source>
</reference>
<proteinExistence type="predicted"/>
<organism evidence="2 3">
    <name type="scientific">Micromonospora globbae</name>
    <dbReference type="NCBI Taxonomy" id="1894969"/>
    <lineage>
        <taxon>Bacteria</taxon>
        <taxon>Bacillati</taxon>
        <taxon>Actinomycetota</taxon>
        <taxon>Actinomycetes</taxon>
        <taxon>Micromonosporales</taxon>
        <taxon>Micromonosporaceae</taxon>
        <taxon>Micromonospora</taxon>
    </lineage>
</organism>
<dbReference type="Pfam" id="PF12840">
    <property type="entry name" value="HTH_20"/>
    <property type="match status" value="1"/>
</dbReference>
<dbReference type="SUPFAM" id="SSF46785">
    <property type="entry name" value="Winged helix' DNA-binding domain"/>
    <property type="match status" value="1"/>
</dbReference>
<feature type="region of interest" description="Disordered" evidence="1">
    <location>
        <begin position="188"/>
        <end position="241"/>
    </location>
</feature>
<dbReference type="CDD" id="cd00090">
    <property type="entry name" value="HTH_ARSR"/>
    <property type="match status" value="1"/>
</dbReference>
<feature type="compositionally biased region" description="Gly residues" evidence="1">
    <location>
        <begin position="193"/>
        <end position="208"/>
    </location>
</feature>
<sequence length="241" mass="25359">MALPAFKLTDPKALRGYAHPLRMALIGLLRNQGPMTATRAAELLGESVPSCSFHLRQLAKYGLAERAPGADARERPWRATALTTSWDDDSDDPQVRAATDELSAAQLALYVRRAEEYVARRPEEPAVWRAVTGFGDWTVYVTPEEMAELKERIDAVLSEYDDRVTDPSRRPAGARRVSIMRLAVLPPEIAGTGPSGAAGTGPADGAGPTGPTDDAGPADGAGPTGGAGAASADPAGDADER</sequence>
<dbReference type="OrthoDB" id="7945987at2"/>